<dbReference type="GO" id="GO:0005829">
    <property type="term" value="C:cytosol"/>
    <property type="evidence" value="ECO:0007669"/>
    <property type="project" value="TreeGrafter"/>
</dbReference>
<dbReference type="SUPFAM" id="SSF53756">
    <property type="entry name" value="UDP-Glycosyltransferase/glycogen phosphorylase"/>
    <property type="match status" value="1"/>
</dbReference>
<accession>A0A2T5JC56</accession>
<sequence length="375" mass="42199">MDSVKRKRVLVYRIGSMGDTIIALPGFHKAVEAFPDAELILLANRPPSSKAAAAQTVLGEGYFFHQVINYPSFTRNPLVLLRLIRQLRVLKIDAMVNLTTTRIRKTIRSTKLGVLRDKLFFRAAGIKQFYGFPETTEDLVLTYDNETGKQEWEALRIARRLESLGPIDLTLDKYWDLHYTQQERVIAADVLKTLDPNRPVFAACAGTKRQPNDWEEYNWLALFKALKDDLPGWQLIMLGAEDERERAQKLLDCWNGDGVNLCGKTSPRVSGAALKHAKLFIGHDSGPMHLSAAGGTPCVAIYSARNLPGQWFPRGDFNKLIYHRVECAGCLLEECIAQQKKCILSITVDEVRKAIAEVIVEQKIDNLGFSAKTEI</sequence>
<evidence type="ECO:0000256" key="2">
    <source>
        <dbReference type="ARBA" id="ARBA00022679"/>
    </source>
</evidence>
<dbReference type="EMBL" id="QAOQ01000002">
    <property type="protein sequence ID" value="PTQ99349.1"/>
    <property type="molecule type" value="Genomic_DNA"/>
</dbReference>
<evidence type="ECO:0000256" key="1">
    <source>
        <dbReference type="ARBA" id="ARBA00022676"/>
    </source>
</evidence>
<comment type="caution">
    <text evidence="3">The sequence shown here is derived from an EMBL/GenBank/DDBJ whole genome shotgun (WGS) entry which is preliminary data.</text>
</comment>
<dbReference type="CDD" id="cd03789">
    <property type="entry name" value="GT9_LPS_heptosyltransferase"/>
    <property type="match status" value="1"/>
</dbReference>
<dbReference type="InterPro" id="IPR051199">
    <property type="entry name" value="LPS_LOS_Heptosyltrfase"/>
</dbReference>
<proteinExistence type="predicted"/>
<gene>
    <name evidence="3" type="ORF">C8P68_102165</name>
</gene>
<dbReference type="OrthoDB" id="9797795at2"/>
<dbReference type="PANTHER" id="PTHR30160">
    <property type="entry name" value="TETRAACYLDISACCHARIDE 4'-KINASE-RELATED"/>
    <property type="match status" value="1"/>
</dbReference>
<dbReference type="Proteomes" id="UP000244168">
    <property type="component" value="Unassembled WGS sequence"/>
</dbReference>
<dbReference type="InterPro" id="IPR002201">
    <property type="entry name" value="Glyco_trans_9"/>
</dbReference>
<protein>
    <submittedName>
        <fullName evidence="3">ADP-heptose:LPS heptosyltransferase</fullName>
    </submittedName>
</protein>
<evidence type="ECO:0000313" key="4">
    <source>
        <dbReference type="Proteomes" id="UP000244168"/>
    </source>
</evidence>
<dbReference type="PANTHER" id="PTHR30160:SF1">
    <property type="entry name" value="LIPOPOLYSACCHARIDE 1,2-N-ACETYLGLUCOSAMINETRANSFERASE-RELATED"/>
    <property type="match status" value="1"/>
</dbReference>
<keyword evidence="2 3" id="KW-0808">Transferase</keyword>
<dbReference type="AlphaFoldDB" id="A0A2T5JC56"/>
<keyword evidence="4" id="KW-1185">Reference proteome</keyword>
<dbReference type="GO" id="GO:0008713">
    <property type="term" value="F:ADP-heptose-lipopolysaccharide heptosyltransferase activity"/>
    <property type="evidence" value="ECO:0007669"/>
    <property type="project" value="TreeGrafter"/>
</dbReference>
<keyword evidence="1" id="KW-0328">Glycosyltransferase</keyword>
<organism evidence="3 4">
    <name type="scientific">Mucilaginibacter yixingensis</name>
    <dbReference type="NCBI Taxonomy" id="1295612"/>
    <lineage>
        <taxon>Bacteria</taxon>
        <taxon>Pseudomonadati</taxon>
        <taxon>Bacteroidota</taxon>
        <taxon>Sphingobacteriia</taxon>
        <taxon>Sphingobacteriales</taxon>
        <taxon>Sphingobacteriaceae</taxon>
        <taxon>Mucilaginibacter</taxon>
    </lineage>
</organism>
<dbReference type="Gene3D" id="3.40.50.2000">
    <property type="entry name" value="Glycogen Phosphorylase B"/>
    <property type="match status" value="2"/>
</dbReference>
<dbReference type="GO" id="GO:0009244">
    <property type="term" value="P:lipopolysaccharide core region biosynthetic process"/>
    <property type="evidence" value="ECO:0007669"/>
    <property type="project" value="TreeGrafter"/>
</dbReference>
<reference evidence="3 4" key="1">
    <citation type="submission" date="2018-04" db="EMBL/GenBank/DDBJ databases">
        <title>Genomic Encyclopedia of Archaeal and Bacterial Type Strains, Phase II (KMG-II): from individual species to whole genera.</title>
        <authorList>
            <person name="Goeker M."/>
        </authorList>
    </citation>
    <scope>NUCLEOTIDE SEQUENCE [LARGE SCALE GENOMIC DNA]</scope>
    <source>
        <strain evidence="3 4">DSM 26809</strain>
    </source>
</reference>
<name>A0A2T5JC56_9SPHI</name>
<evidence type="ECO:0000313" key="3">
    <source>
        <dbReference type="EMBL" id="PTQ99349.1"/>
    </source>
</evidence>
<dbReference type="Pfam" id="PF01075">
    <property type="entry name" value="Glyco_transf_9"/>
    <property type="match status" value="1"/>
</dbReference>